<accession>A0ABT5GIE9</accession>
<evidence type="ECO:0000256" key="1">
    <source>
        <dbReference type="ARBA" id="ARBA00022729"/>
    </source>
</evidence>
<comment type="caution">
    <text evidence="5">The sequence shown here is derived from an EMBL/GenBank/DDBJ whole genome shotgun (WGS) entry which is preliminary data.</text>
</comment>
<name>A0ABT5GIE9_9MICO</name>
<evidence type="ECO:0000313" key="5">
    <source>
        <dbReference type="EMBL" id="MDC5698024.1"/>
    </source>
</evidence>
<dbReference type="Proteomes" id="UP001150259">
    <property type="component" value="Unassembled WGS sequence"/>
</dbReference>
<sequence>MTTNWQPPNIPAPPAPEAKQSWFARHKILTAFLALVAVVVLGQAVSGGDEPSPVSGTASAASATPDADSDQSDPAEEPEEPEQPGETEEPEPAAAKVGTPVRDGQFEFTVTKVQQGVAGVGSDVFGEKAQGQFVLIHVTVENIGDDAQYFSDSDQKVRDAKGREFSADTGAGIYVKDNDVFLNEINPGNTVKGVLVYDMPKGARPASIELHDSPFSGGVTVRLG</sequence>
<dbReference type="RefSeq" id="WP_272462598.1">
    <property type="nucleotide sequence ID" value="NZ_JAPFQL010000049.1"/>
</dbReference>
<feature type="transmembrane region" description="Helical" evidence="3">
    <location>
        <begin position="28"/>
        <end position="45"/>
    </location>
</feature>
<organism evidence="5 6">
    <name type="scientific">Intrasporangium calvum</name>
    <dbReference type="NCBI Taxonomy" id="53358"/>
    <lineage>
        <taxon>Bacteria</taxon>
        <taxon>Bacillati</taxon>
        <taxon>Actinomycetota</taxon>
        <taxon>Actinomycetes</taxon>
        <taxon>Micrococcales</taxon>
        <taxon>Intrasporangiaceae</taxon>
        <taxon>Intrasporangium</taxon>
    </lineage>
</organism>
<reference evidence="5 6" key="1">
    <citation type="submission" date="2022-11" db="EMBL/GenBank/DDBJ databases">
        <title>Anaerobic phenanthrene biodegradation by a DNRA strain PheN6.</title>
        <authorList>
            <person name="Zhang Z."/>
        </authorList>
    </citation>
    <scope>NUCLEOTIDE SEQUENCE [LARGE SCALE GENOMIC DNA]</scope>
    <source>
        <strain evidence="5 6">PheN6</strain>
    </source>
</reference>
<proteinExistence type="predicted"/>
<protein>
    <submittedName>
        <fullName evidence="5">DUF4352 domain-containing protein</fullName>
    </submittedName>
</protein>
<keyword evidence="3" id="KW-0472">Membrane</keyword>
<keyword evidence="1" id="KW-0732">Signal</keyword>
<dbReference type="Pfam" id="PF11611">
    <property type="entry name" value="DUF4352"/>
    <property type="match status" value="1"/>
</dbReference>
<keyword evidence="3" id="KW-1133">Transmembrane helix</keyword>
<evidence type="ECO:0000256" key="3">
    <source>
        <dbReference type="SAM" id="Phobius"/>
    </source>
</evidence>
<evidence type="ECO:0000313" key="6">
    <source>
        <dbReference type="Proteomes" id="UP001150259"/>
    </source>
</evidence>
<keyword evidence="3" id="KW-0812">Transmembrane</keyword>
<dbReference type="Gene3D" id="2.60.40.1240">
    <property type="match status" value="1"/>
</dbReference>
<evidence type="ECO:0000256" key="2">
    <source>
        <dbReference type="SAM" id="MobiDB-lite"/>
    </source>
</evidence>
<dbReference type="InterPro" id="IPR029050">
    <property type="entry name" value="Immunoprotect_excell_Ig-like"/>
</dbReference>
<keyword evidence="6" id="KW-1185">Reference proteome</keyword>
<dbReference type="EMBL" id="JAPFQL010000049">
    <property type="protein sequence ID" value="MDC5698024.1"/>
    <property type="molecule type" value="Genomic_DNA"/>
</dbReference>
<feature type="compositionally biased region" description="Acidic residues" evidence="2">
    <location>
        <begin position="67"/>
        <end position="91"/>
    </location>
</feature>
<feature type="compositionally biased region" description="Low complexity" evidence="2">
    <location>
        <begin position="46"/>
        <end position="66"/>
    </location>
</feature>
<feature type="domain" description="DUF4352" evidence="4">
    <location>
        <begin position="96"/>
        <end position="218"/>
    </location>
</feature>
<evidence type="ECO:0000259" key="4">
    <source>
        <dbReference type="Pfam" id="PF11611"/>
    </source>
</evidence>
<gene>
    <name evidence="5" type="ORF">OO014_12215</name>
</gene>
<dbReference type="InterPro" id="IPR029051">
    <property type="entry name" value="DUF4352"/>
</dbReference>
<feature type="region of interest" description="Disordered" evidence="2">
    <location>
        <begin position="46"/>
        <end position="97"/>
    </location>
</feature>